<proteinExistence type="predicted"/>
<dbReference type="EMBL" id="JAFFZP010000022">
    <property type="protein sequence ID" value="MBN0988460.1"/>
    <property type="molecule type" value="Genomic_DNA"/>
</dbReference>
<gene>
    <name evidence="1" type="ORF">JW498_13900</name>
</gene>
<protein>
    <recommendedName>
        <fullName evidence="3">HNH domain-containing protein</fullName>
    </recommendedName>
</protein>
<evidence type="ECO:0008006" key="3">
    <source>
        <dbReference type="Google" id="ProtNLM"/>
    </source>
</evidence>
<comment type="caution">
    <text evidence="1">The sequence shown here is derived from an EMBL/GenBank/DDBJ whole genome shotgun (WGS) entry which is preliminary data.</text>
</comment>
<organism evidence="1 2">
    <name type="scientific">Amphritea pacifica</name>
    <dbReference type="NCBI Taxonomy" id="2811233"/>
    <lineage>
        <taxon>Bacteria</taxon>
        <taxon>Pseudomonadati</taxon>
        <taxon>Pseudomonadota</taxon>
        <taxon>Gammaproteobacteria</taxon>
        <taxon>Oceanospirillales</taxon>
        <taxon>Oceanospirillaceae</taxon>
        <taxon>Amphritea</taxon>
    </lineage>
</organism>
<dbReference type="Proteomes" id="UP000760472">
    <property type="component" value="Unassembled WGS sequence"/>
</dbReference>
<sequence>MEQQRLCSDCFLLVNQKQANAHENLVERNHIHNDTVYICNNCHSLIRLTNVPHEWSILNYHEDADNQDCESA</sequence>
<reference evidence="1 2" key="1">
    <citation type="submission" date="2021-02" db="EMBL/GenBank/DDBJ databases">
        <title>A novel species of genus Amphritea isolated from a fishpond in China.</title>
        <authorList>
            <person name="Lu H."/>
        </authorList>
    </citation>
    <scope>NUCLEOTIDE SEQUENCE [LARGE SCALE GENOMIC DNA]</scope>
    <source>
        <strain evidence="1 2">RP18W</strain>
    </source>
</reference>
<keyword evidence="2" id="KW-1185">Reference proteome</keyword>
<accession>A0ABS2W9S2</accession>
<evidence type="ECO:0000313" key="2">
    <source>
        <dbReference type="Proteomes" id="UP000760472"/>
    </source>
</evidence>
<evidence type="ECO:0000313" key="1">
    <source>
        <dbReference type="EMBL" id="MBN0988460.1"/>
    </source>
</evidence>
<dbReference type="RefSeq" id="WP_205213882.1">
    <property type="nucleotide sequence ID" value="NZ_JAFFZP010000022.1"/>
</dbReference>
<name>A0ABS2W9S2_9GAMM</name>